<feature type="region of interest" description="Disordered" evidence="1">
    <location>
        <begin position="1"/>
        <end position="21"/>
    </location>
</feature>
<organism evidence="2 3">
    <name type="scientific">Chromobacterium violaceum (strain ATCC 12472 / DSM 30191 / JCM 1249 / CCUG 213 / NBRC 12614 / NCIMB 9131 / NCTC 9757 / MK)</name>
    <dbReference type="NCBI Taxonomy" id="243365"/>
    <lineage>
        <taxon>Bacteria</taxon>
        <taxon>Pseudomonadati</taxon>
        <taxon>Pseudomonadota</taxon>
        <taxon>Betaproteobacteria</taxon>
        <taxon>Neisseriales</taxon>
        <taxon>Chromobacteriaceae</taxon>
        <taxon>Chromobacterium</taxon>
    </lineage>
</organism>
<proteinExistence type="predicted"/>
<gene>
    <name evidence="2" type="ordered locus">CV_0765</name>
</gene>
<dbReference type="AlphaFoldDB" id="Q7P004"/>
<accession>Q7P004</accession>
<sequence length="66" mass="7165">MRGDEAAVPSPRGYGFNASSGGEMVQFQRGETDILSDQMGVDFPIGEIGADFQCQRIEGGIQRRLD</sequence>
<reference evidence="2 3" key="1">
    <citation type="journal article" date="2003" name="Proc. Natl. Acad. Sci. U.S.A.">
        <title>The complete genome sequence of Chromobacterium violaceum reveals remarkable and exploitable bacterial adaptability.</title>
        <authorList>
            <person name="Vasconcelos A.T.R."/>
            <person name="de Almeida D.F."/>
            <person name="Almeida F.C."/>
            <person name="de Almeida L.G.P."/>
            <person name="de Almeida R."/>
            <person name="Goncalves J.A.A."/>
            <person name="Andrade E.M."/>
            <person name="Antonio R.V."/>
            <person name="Araripe J."/>
            <person name="de Araujo M.F.F."/>
            <person name="Filho S.A."/>
            <person name="Azevedo V."/>
            <person name="Batista A.J."/>
            <person name="Bataus L.A.M."/>
            <person name="Batista J.S."/>
            <person name="Belo A."/>
            <person name="vander Berg C."/>
            <person name="Blamey J."/>
            <person name="Bogo M."/>
            <person name="Bonato S."/>
            <person name="Bordignon J."/>
            <person name="Brito C.A."/>
            <person name="Brocchi M."/>
            <person name="Burity H.A."/>
            <person name="Camargo A.A."/>
            <person name="Cardoso D.D.P."/>
            <person name="Carneiro N.P."/>
            <person name="Carraro D.M."/>
            <person name="Carvalho C.M.B."/>
            <person name="Cascardo J.C.M."/>
            <person name="Cavada B.S."/>
            <person name="Chueire L.M.O."/>
            <person name="Pasa T.B.C."/>
            <person name="Duran N."/>
            <person name="Fagundes N."/>
            <person name="Falcao C.L."/>
            <person name="Fantinatti F."/>
            <person name="Farias I.P."/>
            <person name="Felipe M.S.S."/>
            <person name="Ferrari L.P."/>
            <person name="Ferro J.A."/>
            <person name="Ferro M.I.T."/>
            <person name="Franco G.R."/>
            <person name="Freitas N.S.A."/>
            <person name="Furlan L.R."/>
            <person name="Gazzinelli R.T."/>
            <person name="Gomes E.A."/>
            <person name="Goncalves P.R."/>
            <person name="Grangeiro T.B."/>
            <person name="Grattapaglia D."/>
            <person name="Grisard E.C."/>
            <person name="Guimaraes C.T."/>
            <person name="Hanna E.S."/>
            <person name="Hungria M."/>
            <person name="Jardim S.N."/>
            <person name="Laurino J."/>
            <person name="Leoi L.C.T."/>
            <person name="Fassarella L."/>
            <person name="Lima A."/>
            <person name="Loureiro M.F."/>
            <person name="Lyra M.C.P."/>
            <person name="Macedo M."/>
            <person name="Madeira H.M.F."/>
            <person name="Manfio G.P."/>
            <person name="Maranhao A.Q."/>
            <person name="Martins W.S."/>
            <person name="di Mauro S.M.Z."/>
            <person name="de Medeiros S.R.B."/>
            <person name="Meissner R.D.V."/>
            <person name="Menck C.F.M."/>
            <person name="Moreira M.A.M."/>
            <person name="Nascimento F.F."/>
            <person name="Nicolas M.F."/>
            <person name="Oliveira J.G."/>
            <person name="Oliveira S.C."/>
            <person name="Paixao R.F.C."/>
            <person name="Parente J.A."/>
            <person name="Pedrosa F.O."/>
            <person name="Pena S.J.D."/>
            <person name="Perreira J.O."/>
            <person name="Perreira M."/>
            <person name="Pinto L.S.R.C."/>
            <person name="Pinto L.S."/>
            <person name="Porto J.I.R."/>
            <person name="Potrich D.P."/>
            <person name="Neto C.E.R."/>
            <person name="Reis A.M.M."/>
            <person name="Rigo L.U."/>
            <person name="Rondinelli E."/>
            <person name="dos Santos E.B.P."/>
            <person name="Santos F.R."/>
            <person name="Schneider M.P.C."/>
            <person name="Seuanez H.N."/>
            <person name="Silva A.M.R."/>
            <person name="da Silva A.L.C."/>
            <person name="Silva D.W."/>
            <person name="Silva R."/>
            <person name="Simoes I.C."/>
            <person name="Simon D."/>
            <person name="Soares C.M.A."/>
            <person name="Soares R.B.A."/>
            <person name="Souza E.M."/>
            <person name="Souza K.R.L."/>
            <person name="Souza R.C."/>
            <person name="Steffens M.B.R."/>
            <person name="Steindel M."/>
            <person name="Teixeira S.R."/>
            <person name="Urmenyi T."/>
            <person name="Vettore A."/>
            <person name="Wassem R."/>
            <person name="Zaha A."/>
            <person name="Simpson A.J.G."/>
        </authorList>
    </citation>
    <scope>NUCLEOTIDE SEQUENCE [LARGE SCALE GENOMIC DNA]</scope>
    <source>
        <strain evidence="3">ATCC 12472 / DSM 30191 / JCM 1249 / NBRC 12614 / NCIMB 9131 / NCTC 9757</strain>
    </source>
</reference>
<dbReference type="Proteomes" id="UP000001424">
    <property type="component" value="Chromosome"/>
</dbReference>
<evidence type="ECO:0000256" key="1">
    <source>
        <dbReference type="SAM" id="MobiDB-lite"/>
    </source>
</evidence>
<dbReference type="EMBL" id="AE016825">
    <property type="protein sequence ID" value="AAQ58441.1"/>
    <property type="molecule type" value="Genomic_DNA"/>
</dbReference>
<name>Q7P004_CHRVO</name>
<dbReference type="STRING" id="243365.CV_0765"/>
<keyword evidence="3" id="KW-1185">Reference proteome</keyword>
<protein>
    <submittedName>
        <fullName evidence="2">Uncharacterized protein</fullName>
    </submittedName>
</protein>
<evidence type="ECO:0000313" key="2">
    <source>
        <dbReference type="EMBL" id="AAQ58441.1"/>
    </source>
</evidence>
<dbReference type="KEGG" id="cvi:CV_0765"/>
<evidence type="ECO:0000313" key="3">
    <source>
        <dbReference type="Proteomes" id="UP000001424"/>
    </source>
</evidence>
<dbReference type="HOGENOM" id="CLU_2823298_0_0_4"/>